<dbReference type="RefSeq" id="WP_155610629.1">
    <property type="nucleotide sequence ID" value="NZ_WNZW01000002.1"/>
</dbReference>
<accession>A0A7X3CNL1</accession>
<organism evidence="2 3">
    <name type="scientific">Paenibacillus woosongensis</name>
    <dbReference type="NCBI Taxonomy" id="307580"/>
    <lineage>
        <taxon>Bacteria</taxon>
        <taxon>Bacillati</taxon>
        <taxon>Bacillota</taxon>
        <taxon>Bacilli</taxon>
        <taxon>Bacillales</taxon>
        <taxon>Paenibacillaceae</taxon>
        <taxon>Paenibacillus</taxon>
    </lineage>
</organism>
<dbReference type="InterPro" id="IPR036237">
    <property type="entry name" value="Xyl_isomerase-like_sf"/>
</dbReference>
<comment type="caution">
    <text evidence="2">The sequence shown here is derived from an EMBL/GenBank/DDBJ whole genome shotgun (WGS) entry which is preliminary data.</text>
</comment>
<sequence length="286" mass="32946">MSVLNLGIAIHCLWGLEFKKIAEWCSKQNVRLLEVSCMPSITQNDVILGNFNNLTILQKVDEIKEILDRYNLGISTLTCNLNNLDRNFKKRNKKYLYNTIDLAKQLGVRNVGTYVGYDESQQEQDSICEFHRDMQDIYEYSAENKIKILIENCPGIYSNRITNLGAHSRLWDLLLEGSPVIGITLDLSHCITMGDNYLDLIRKYGKYIHNVHAKDKTKGTELNDYSLPGEGDVDWRRVWEVLQEQQYTGVIVIENESKQWTKSEQAAFAGLLKAKRYLERIVTDGN</sequence>
<evidence type="ECO:0000313" key="2">
    <source>
        <dbReference type="EMBL" id="MUG45282.1"/>
    </source>
</evidence>
<reference evidence="2 3" key="1">
    <citation type="submission" date="2019-11" db="EMBL/GenBank/DDBJ databases">
        <title>Draft genome sequences of five Paenibacillus species of dairy origin.</title>
        <authorList>
            <person name="Olajide A.M."/>
            <person name="Chen S."/>
            <person name="Lapointe G."/>
        </authorList>
    </citation>
    <scope>NUCLEOTIDE SEQUENCE [LARGE SCALE GENOMIC DNA]</scope>
    <source>
        <strain evidence="2 3">12CR55</strain>
    </source>
</reference>
<dbReference type="Gene3D" id="3.20.20.150">
    <property type="entry name" value="Divalent-metal-dependent TIM barrel enzymes"/>
    <property type="match status" value="1"/>
</dbReference>
<dbReference type="AlphaFoldDB" id="A0A7X3CNL1"/>
<name>A0A7X3CNL1_9BACL</name>
<dbReference type="SUPFAM" id="SSF51658">
    <property type="entry name" value="Xylose isomerase-like"/>
    <property type="match status" value="1"/>
</dbReference>
<feature type="domain" description="Xylose isomerase-like TIM barrel" evidence="1">
    <location>
        <begin position="58"/>
        <end position="264"/>
    </location>
</feature>
<evidence type="ECO:0000313" key="3">
    <source>
        <dbReference type="Proteomes" id="UP000447876"/>
    </source>
</evidence>
<proteinExistence type="predicted"/>
<dbReference type="InterPro" id="IPR050312">
    <property type="entry name" value="IolE/XylAMocC-like"/>
</dbReference>
<dbReference type="OrthoDB" id="110795at2"/>
<dbReference type="Proteomes" id="UP000447876">
    <property type="component" value="Unassembled WGS sequence"/>
</dbReference>
<dbReference type="EMBL" id="WNZW01000002">
    <property type="protein sequence ID" value="MUG45282.1"/>
    <property type="molecule type" value="Genomic_DNA"/>
</dbReference>
<dbReference type="Pfam" id="PF01261">
    <property type="entry name" value="AP_endonuc_2"/>
    <property type="match status" value="1"/>
</dbReference>
<dbReference type="PANTHER" id="PTHR12110:SF53">
    <property type="entry name" value="BLR5974 PROTEIN"/>
    <property type="match status" value="1"/>
</dbReference>
<protein>
    <submittedName>
        <fullName evidence="2">TIM barrel protein</fullName>
    </submittedName>
</protein>
<gene>
    <name evidence="2" type="ORF">GNP95_09750</name>
</gene>
<dbReference type="PANTHER" id="PTHR12110">
    <property type="entry name" value="HYDROXYPYRUVATE ISOMERASE"/>
    <property type="match status" value="1"/>
</dbReference>
<evidence type="ECO:0000259" key="1">
    <source>
        <dbReference type="Pfam" id="PF01261"/>
    </source>
</evidence>
<dbReference type="InterPro" id="IPR013022">
    <property type="entry name" value="Xyl_isomerase-like_TIM-brl"/>
</dbReference>